<gene>
    <name evidence="1" type="ORF">H7A79_1396</name>
</gene>
<keyword evidence="2" id="KW-1185">Reference proteome</keyword>
<dbReference type="KEGG" id="nmus:H7A79_1396"/>
<dbReference type="Proteomes" id="UP000516412">
    <property type="component" value="Chromosome"/>
</dbReference>
<name>A0A7H1M8H4_9NEIS</name>
<sequence length="167" mass="18538">MIQRDACAEDGRRLNPVLPAAANGYGFLSKICRPYRAGTKSRVELFKRYLKSGFIMPLQATLRSSGLLSDVQTADGCIGKRLSQTADAPVHGTTGEIPNIRLIREQEFLVVHGRQKLTTLKKAEIGSLVVTISRGVNLLYHRRNAYLLFVLQTVTLSTYPNNMTMAE</sequence>
<protein>
    <submittedName>
        <fullName evidence="1">ISPsy4 transposase</fullName>
    </submittedName>
</protein>
<dbReference type="RefSeq" id="WP_187001764.1">
    <property type="nucleotide sequence ID" value="NZ_CP060414.2"/>
</dbReference>
<proteinExistence type="predicted"/>
<dbReference type="AlphaFoldDB" id="A0A7H1M8H4"/>
<organism evidence="1 2">
    <name type="scientific">Neisseria musculi</name>
    <dbReference type="NCBI Taxonomy" id="1815583"/>
    <lineage>
        <taxon>Bacteria</taxon>
        <taxon>Pseudomonadati</taxon>
        <taxon>Pseudomonadota</taxon>
        <taxon>Betaproteobacteria</taxon>
        <taxon>Neisseriales</taxon>
        <taxon>Neisseriaceae</taxon>
        <taxon>Neisseria</taxon>
    </lineage>
</organism>
<evidence type="ECO:0000313" key="2">
    <source>
        <dbReference type="Proteomes" id="UP000516412"/>
    </source>
</evidence>
<evidence type="ECO:0000313" key="1">
    <source>
        <dbReference type="EMBL" id="QNT57939.1"/>
    </source>
</evidence>
<dbReference type="EMBL" id="CP060414">
    <property type="protein sequence ID" value="QNT57939.1"/>
    <property type="molecule type" value="Genomic_DNA"/>
</dbReference>
<reference evidence="1" key="1">
    <citation type="submission" date="2024-06" db="EMBL/GenBank/DDBJ databases">
        <title>Complete Genome Sequence of mouse commensal type strain Neisseria musculi.</title>
        <authorList>
            <person name="Thapa E."/>
            <person name="Aluvathingal J."/>
            <person name="Nadendla S."/>
            <person name="Mehta A."/>
            <person name="Tettelin H."/>
            <person name="Weyand N.J."/>
        </authorList>
    </citation>
    <scope>NUCLEOTIDE SEQUENCE</scope>
    <source>
        <strain evidence="1">NW831</strain>
    </source>
</reference>
<accession>A0A7H1M8H4</accession>